<dbReference type="RefSeq" id="WP_271124536.1">
    <property type="nucleotide sequence ID" value="NZ_JALHAN010000069.1"/>
</dbReference>
<dbReference type="EMBL" id="JALHAP010000082">
    <property type="protein sequence ID" value="MCT4703853.1"/>
    <property type="molecule type" value="Genomic_DNA"/>
</dbReference>
<name>A0A9X2WA04_9ENTR</name>
<dbReference type="Proteomes" id="UP001150641">
    <property type="component" value="Unassembled WGS sequence"/>
</dbReference>
<keyword evidence="2" id="KW-1185">Reference proteome</keyword>
<dbReference type="InterPro" id="IPR007420">
    <property type="entry name" value="DUF465"/>
</dbReference>
<evidence type="ECO:0000313" key="2">
    <source>
        <dbReference type="Proteomes" id="UP001150641"/>
    </source>
</evidence>
<dbReference type="InterPro" id="IPR038444">
    <property type="entry name" value="DUF465_sf"/>
</dbReference>
<dbReference type="Gene3D" id="6.10.280.50">
    <property type="match status" value="1"/>
</dbReference>
<sequence>MFPEYRELITELKSANPRFLSLFDKHNQLDHEILRREGPQGTGYNEKVMQLKKEKLRLKDELYQMLKKASQ</sequence>
<comment type="caution">
    <text evidence="1">The sequence shown here is derived from an EMBL/GenBank/DDBJ whole genome shotgun (WGS) entry which is preliminary data.</text>
</comment>
<organism evidence="1 2">
    <name type="scientific">Dryocola boscaweniae</name>
    <dbReference type="NCBI Taxonomy" id="2925397"/>
    <lineage>
        <taxon>Bacteria</taxon>
        <taxon>Pseudomonadati</taxon>
        <taxon>Pseudomonadota</taxon>
        <taxon>Gammaproteobacteria</taxon>
        <taxon>Enterobacterales</taxon>
        <taxon>Enterobacteriaceae</taxon>
        <taxon>Dryocola</taxon>
    </lineage>
</organism>
<reference evidence="1" key="1">
    <citation type="submission" date="2022-03" db="EMBL/GenBank/DDBJ databases">
        <title>Proposal of a novel genus Dryocolo and two novel species.</title>
        <authorList>
            <person name="Maddock D.W."/>
            <person name="Brady C.L."/>
            <person name="Denman S."/>
            <person name="Arnold D."/>
        </authorList>
    </citation>
    <scope>NUCLEOTIDE SEQUENCE</scope>
    <source>
        <strain evidence="1">H6W4</strain>
    </source>
</reference>
<protein>
    <submittedName>
        <fullName evidence="1">YdcH family protein</fullName>
    </submittedName>
</protein>
<dbReference type="Pfam" id="PF04325">
    <property type="entry name" value="DUF465"/>
    <property type="match status" value="1"/>
</dbReference>
<gene>
    <name evidence="1" type="ORF">MUA00_18910</name>
</gene>
<proteinExistence type="predicted"/>
<evidence type="ECO:0000313" key="1">
    <source>
        <dbReference type="EMBL" id="MCT4703853.1"/>
    </source>
</evidence>
<dbReference type="NCBIfam" id="NF008505">
    <property type="entry name" value="PRK11415.1"/>
    <property type="match status" value="1"/>
</dbReference>
<dbReference type="AlphaFoldDB" id="A0A9X2WA04"/>
<accession>A0A9X2WA04</accession>